<comment type="caution">
    <text evidence="1">The sequence shown here is derived from an EMBL/GenBank/DDBJ whole genome shotgun (WGS) entry which is preliminary data.</text>
</comment>
<accession>A0A8J3AQS3</accession>
<sequence length="131" mass="14464">MPLAFMLIGINSPLTTIISRNKDSQRLLAMLPHAPALWVRYWSDLFLICVLTCIPQYVVYAILLPTPIAVIYIIASLVICMQNAGISVALDVGKPLHNWKTEREVLKSSRKFVASLVTVIELGVAMSVATI</sequence>
<dbReference type="EMBL" id="BMDH01000003">
    <property type="protein sequence ID" value="GGI14936.1"/>
    <property type="molecule type" value="Genomic_DNA"/>
</dbReference>
<evidence type="ECO:0000313" key="1">
    <source>
        <dbReference type="EMBL" id="GGI14936.1"/>
    </source>
</evidence>
<protein>
    <submittedName>
        <fullName evidence="1">Uncharacterized protein</fullName>
    </submittedName>
</protein>
<evidence type="ECO:0000313" key="2">
    <source>
        <dbReference type="Proteomes" id="UP000619536"/>
    </source>
</evidence>
<keyword evidence="2" id="KW-1185">Reference proteome</keyword>
<reference evidence="1" key="2">
    <citation type="submission" date="2020-09" db="EMBL/GenBank/DDBJ databases">
        <authorList>
            <person name="Sun Q."/>
            <person name="Sedlacek I."/>
        </authorList>
    </citation>
    <scope>NUCLEOTIDE SEQUENCE</scope>
    <source>
        <strain evidence="1">CCM 8606</strain>
    </source>
</reference>
<dbReference type="AlphaFoldDB" id="A0A8J3AQS3"/>
<gene>
    <name evidence="1" type="ORF">GCM10007377_13410</name>
</gene>
<dbReference type="Proteomes" id="UP000619536">
    <property type="component" value="Unassembled WGS sequence"/>
</dbReference>
<name>A0A8J3AQS3_9BIFI</name>
<reference evidence="1" key="1">
    <citation type="journal article" date="2014" name="Int. J. Syst. Evol. Microbiol.">
        <title>Complete genome sequence of Corynebacterium casei LMG S-19264T (=DSM 44701T), isolated from a smear-ripened cheese.</title>
        <authorList>
            <consortium name="US DOE Joint Genome Institute (JGI-PGF)"/>
            <person name="Walter F."/>
            <person name="Albersmeier A."/>
            <person name="Kalinowski J."/>
            <person name="Ruckert C."/>
        </authorList>
    </citation>
    <scope>NUCLEOTIDE SEQUENCE</scope>
    <source>
        <strain evidence="1">CCM 8606</strain>
    </source>
</reference>
<proteinExistence type="predicted"/>
<organism evidence="1 2">
    <name type="scientific">Galliscardovia ingluviei</name>
    <dbReference type="NCBI Taxonomy" id="1769422"/>
    <lineage>
        <taxon>Bacteria</taxon>
        <taxon>Bacillati</taxon>
        <taxon>Actinomycetota</taxon>
        <taxon>Actinomycetes</taxon>
        <taxon>Bifidobacteriales</taxon>
        <taxon>Bifidobacteriaceae</taxon>
        <taxon>Galliscardovia</taxon>
    </lineage>
</organism>